<feature type="compositionally biased region" description="Polar residues" evidence="4">
    <location>
        <begin position="794"/>
        <end position="804"/>
    </location>
</feature>
<dbReference type="PROSITE" id="PS50961">
    <property type="entry name" value="HTH_LA"/>
    <property type="match status" value="1"/>
</dbReference>
<keyword evidence="7" id="KW-1185">Reference proteome</keyword>
<proteinExistence type="predicted"/>
<feature type="compositionally biased region" description="Low complexity" evidence="4">
    <location>
        <begin position="551"/>
        <end position="567"/>
    </location>
</feature>
<feature type="compositionally biased region" description="Basic and acidic residues" evidence="4">
    <location>
        <begin position="572"/>
        <end position="585"/>
    </location>
</feature>
<feature type="compositionally biased region" description="Basic and acidic residues" evidence="4">
    <location>
        <begin position="805"/>
        <end position="814"/>
    </location>
</feature>
<feature type="region of interest" description="Disordered" evidence="4">
    <location>
        <begin position="770"/>
        <end position="863"/>
    </location>
</feature>
<dbReference type="AlphaFoldDB" id="A0AAV6VVV6"/>
<keyword evidence="2 3" id="KW-0694">RNA-binding</keyword>
<dbReference type="EMBL" id="JAFNEN010000017">
    <property type="protein sequence ID" value="KAG8200243.1"/>
    <property type="molecule type" value="Genomic_DNA"/>
</dbReference>
<dbReference type="CDD" id="cd12430">
    <property type="entry name" value="RRM_LARP4_5_like"/>
    <property type="match status" value="1"/>
</dbReference>
<feature type="region of interest" description="Disordered" evidence="4">
    <location>
        <begin position="941"/>
        <end position="998"/>
    </location>
</feature>
<dbReference type="SMART" id="SM00715">
    <property type="entry name" value="LA"/>
    <property type="match status" value="1"/>
</dbReference>
<evidence type="ECO:0000313" key="7">
    <source>
        <dbReference type="Proteomes" id="UP000827092"/>
    </source>
</evidence>
<dbReference type="InterPro" id="IPR006630">
    <property type="entry name" value="La_HTH"/>
</dbReference>
<evidence type="ECO:0000256" key="3">
    <source>
        <dbReference type="PROSITE-ProRule" id="PRU00332"/>
    </source>
</evidence>
<dbReference type="InterPro" id="IPR012677">
    <property type="entry name" value="Nucleotide-bd_a/b_plait_sf"/>
</dbReference>
<dbReference type="PANTHER" id="PTHR22792:SF131">
    <property type="entry name" value="LA-RELATED PROTEIN LARP4B"/>
    <property type="match status" value="1"/>
</dbReference>
<dbReference type="GO" id="GO:0045727">
    <property type="term" value="P:positive regulation of translation"/>
    <property type="evidence" value="ECO:0007669"/>
    <property type="project" value="TreeGrafter"/>
</dbReference>
<dbReference type="Pfam" id="PF26088">
    <property type="entry name" value="RRM_LARP4"/>
    <property type="match status" value="1"/>
</dbReference>
<dbReference type="InterPro" id="IPR058699">
    <property type="entry name" value="RRM_LARP4/4B"/>
</dbReference>
<dbReference type="Gene3D" id="3.30.70.330">
    <property type="match status" value="1"/>
</dbReference>
<dbReference type="InterPro" id="IPR045180">
    <property type="entry name" value="La_dom_prot"/>
</dbReference>
<evidence type="ECO:0000259" key="5">
    <source>
        <dbReference type="PROSITE" id="PS50961"/>
    </source>
</evidence>
<dbReference type="GO" id="GO:0003730">
    <property type="term" value="F:mRNA 3'-UTR binding"/>
    <property type="evidence" value="ECO:0007669"/>
    <property type="project" value="TreeGrafter"/>
</dbReference>
<feature type="region of interest" description="Disordered" evidence="4">
    <location>
        <begin position="52"/>
        <end position="79"/>
    </location>
</feature>
<feature type="compositionally biased region" description="Basic and acidic residues" evidence="4">
    <location>
        <begin position="539"/>
        <end position="549"/>
    </location>
</feature>
<dbReference type="SUPFAM" id="SSF46785">
    <property type="entry name" value="Winged helix' DNA-binding domain"/>
    <property type="match status" value="1"/>
</dbReference>
<keyword evidence="1" id="KW-0597">Phosphoprotein</keyword>
<evidence type="ECO:0000256" key="1">
    <source>
        <dbReference type="ARBA" id="ARBA00022553"/>
    </source>
</evidence>
<feature type="region of interest" description="Disordered" evidence="4">
    <location>
        <begin position="521"/>
        <end position="588"/>
    </location>
</feature>
<sequence length="998" mass="110754">MGCEISHVSNIHPGSFCNQTTSQLCRTDQNLNLDSCDRNTKVQVVFPDMDNSTGIATSSSPDAASSNASSNPVPPETLTYQLSPNPIEMYPTNPEHMEEMAANERMDLPTLKTLLRRQLEYYFSSENLSTDEYLQSQMDADRFVAISTVAKFNQVRRLTDDYNLVVEVLRESAVVQVDEAGEKVRPSPRSRVLILREIPESTPMKEIEELFSGETCPKFLRCEFAHNNSWYVLFETDEDTAKAYQYLREEAKTFRGKPVMARLKAKAVTSAPYTTYKNGGATNIQEQDSYNGQNVNQQPQQAPLQYTYTNVPSDSYNNQQALPPFYPPTMLQAWAPTTPACVDLGTVLSVNGLSPQAAFRPLNNNTNRHNYTSRDRPVKAYTPQNYNFSRSEQSRYYNNRGQSTSYLQRQHLHQQAASFPDIVNTNNCGYNIGYIPYHTTSRSRNIHNFGVDMNFFTAPNLYYSKLPQQYPAARHNPQVVMPRGQVGLGAINCQDQSYLAVGNSQVTYTKDSSVAAVTGVKQNADSQVKENWAPNQRQQRGERGKRWWKENGSSSSSRNYSESANSSFKSVGENEVKPESPKFDLETTSFPPLPGCMVDPDVDVEVYESRLSDIVKGTVRPTTRDTKTQTAESALVCTATKDSSTITIEDTIVPSDGAFTPPASPENVVDAASAVEAATNVENCQEHSEWDDFVESPADSTHCSSSINPINVVPETFISVSSTQAFHPTNSVSNGSVPMAESSTSTPAILPEPIANVPSEVNENKQATAVKLPKAKQLDPLPKMSRACDLPSPKNKTPDASSAKNKFDSFKDRATTAPKHRTSFSNSKNNESSSSNKERSSDFVPANSKTLEHGSSKSSDGFYKEKVIQGYGKGKMAESGSNKSKALDVESALLSVNGHADSESTVSSEDEKQPFRKLTYSEVALRAKDKVEKIAQELKEKERQEAMVRQHRQQDNVAQSGPFREFPRGRVVEPRPGSKEWRERRKPARAISLPATGQ</sequence>
<organism evidence="6 7">
    <name type="scientific">Oedothorax gibbosus</name>
    <dbReference type="NCBI Taxonomy" id="931172"/>
    <lineage>
        <taxon>Eukaryota</taxon>
        <taxon>Metazoa</taxon>
        <taxon>Ecdysozoa</taxon>
        <taxon>Arthropoda</taxon>
        <taxon>Chelicerata</taxon>
        <taxon>Arachnida</taxon>
        <taxon>Araneae</taxon>
        <taxon>Araneomorphae</taxon>
        <taxon>Entelegynae</taxon>
        <taxon>Araneoidea</taxon>
        <taxon>Linyphiidae</taxon>
        <taxon>Erigoninae</taxon>
        <taxon>Oedothorax</taxon>
    </lineage>
</organism>
<evidence type="ECO:0000256" key="2">
    <source>
        <dbReference type="ARBA" id="ARBA00022884"/>
    </source>
</evidence>
<evidence type="ECO:0000313" key="6">
    <source>
        <dbReference type="EMBL" id="KAG8200243.1"/>
    </source>
</evidence>
<reference evidence="6 7" key="1">
    <citation type="journal article" date="2022" name="Nat. Ecol. Evol.">
        <title>A masculinizing supergene underlies an exaggerated male reproductive morph in a spider.</title>
        <authorList>
            <person name="Hendrickx F."/>
            <person name="De Corte Z."/>
            <person name="Sonet G."/>
            <person name="Van Belleghem S.M."/>
            <person name="Kostlbacher S."/>
            <person name="Vangestel C."/>
        </authorList>
    </citation>
    <scope>NUCLEOTIDE SEQUENCE [LARGE SCALE GENOMIC DNA]</scope>
    <source>
        <strain evidence="6">W744_W776</strain>
    </source>
</reference>
<name>A0AAV6VVV6_9ARAC</name>
<feature type="domain" description="HTH La-type RNA-binding" evidence="5">
    <location>
        <begin position="105"/>
        <end position="194"/>
    </location>
</feature>
<dbReference type="Gene3D" id="1.10.10.10">
    <property type="entry name" value="Winged helix-like DNA-binding domain superfamily/Winged helix DNA-binding domain"/>
    <property type="match status" value="1"/>
</dbReference>
<feature type="compositionally biased region" description="Low complexity" evidence="4">
    <location>
        <begin position="56"/>
        <end position="71"/>
    </location>
</feature>
<accession>A0AAV6VVV6</accession>
<dbReference type="InterPro" id="IPR036390">
    <property type="entry name" value="WH_DNA-bd_sf"/>
</dbReference>
<evidence type="ECO:0000256" key="4">
    <source>
        <dbReference type="SAM" id="MobiDB-lite"/>
    </source>
</evidence>
<dbReference type="GO" id="GO:0010494">
    <property type="term" value="C:cytoplasmic stress granule"/>
    <property type="evidence" value="ECO:0007669"/>
    <property type="project" value="TreeGrafter"/>
</dbReference>
<comment type="caution">
    <text evidence="6">The sequence shown here is derived from an EMBL/GenBank/DDBJ whole genome shotgun (WGS) entry which is preliminary data.</text>
</comment>
<dbReference type="GO" id="GO:0005829">
    <property type="term" value="C:cytosol"/>
    <property type="evidence" value="ECO:0007669"/>
    <property type="project" value="TreeGrafter"/>
</dbReference>
<gene>
    <name evidence="6" type="ORF">JTE90_021898</name>
</gene>
<dbReference type="Pfam" id="PF05383">
    <property type="entry name" value="La"/>
    <property type="match status" value="1"/>
</dbReference>
<dbReference type="InterPro" id="IPR036388">
    <property type="entry name" value="WH-like_DNA-bd_sf"/>
</dbReference>
<protein>
    <recommendedName>
        <fullName evidence="5">HTH La-type RNA-binding domain-containing protein</fullName>
    </recommendedName>
</protein>
<feature type="compositionally biased region" description="Basic and acidic residues" evidence="4">
    <location>
        <begin position="941"/>
        <end position="954"/>
    </location>
</feature>
<dbReference type="PANTHER" id="PTHR22792">
    <property type="entry name" value="LUPUS LA PROTEIN-RELATED"/>
    <property type="match status" value="1"/>
</dbReference>
<dbReference type="Proteomes" id="UP000827092">
    <property type="component" value="Unassembled WGS sequence"/>
</dbReference>
<feature type="compositionally biased region" description="Low complexity" evidence="4">
    <location>
        <begin position="823"/>
        <end position="835"/>
    </location>
</feature>
<feature type="compositionally biased region" description="Basic and acidic residues" evidence="4">
    <location>
        <begin position="965"/>
        <end position="983"/>
    </location>
</feature>